<dbReference type="PROSITE" id="PS50125">
    <property type="entry name" value="GUANYLATE_CYCLASE_2"/>
    <property type="match status" value="1"/>
</dbReference>
<keyword evidence="5" id="KW-1185">Reference proteome</keyword>
<keyword evidence="2" id="KW-0067">ATP-binding</keyword>
<dbReference type="RefSeq" id="WP_173130093.1">
    <property type="nucleotide sequence ID" value="NZ_JABRWJ010000009.1"/>
</dbReference>
<dbReference type="Gene3D" id="1.25.40.10">
    <property type="entry name" value="Tetratricopeptide repeat domain"/>
    <property type="match status" value="2"/>
</dbReference>
<proteinExistence type="predicted"/>
<comment type="caution">
    <text evidence="4">The sequence shown here is derived from an EMBL/GenBank/DDBJ whole genome shotgun (WGS) entry which is preliminary data.</text>
</comment>
<dbReference type="InterPro" id="IPR019734">
    <property type="entry name" value="TPR_rpt"/>
</dbReference>
<dbReference type="Gene3D" id="3.30.70.1230">
    <property type="entry name" value="Nucleotide cyclase"/>
    <property type="match status" value="1"/>
</dbReference>
<sequence length="1053" mass="114115">MRQATVLLCDIVDSTALTNALDPEDARELLVRAQRCIEDVVQRHKGVADHAFDREEGDSQLFCFGLPHAQEDAAERAVTAALATIAEIARLRVIPDVSIRVRIGVATGVVVVGHGPGDGPDRKPVITGAAPNLAARLQAAAAPNTVVISPTTRKLVGDFFDCVDLGALTLKGFDEPVNAWRVDGLRQVASRFDAFHPSASLSPLVGREHEIAALLDGWDLVREGVGQAVAIGGESGIGKSRMLRVVLDRLQAEVATVLQLQCSPYHVNTAFHPVARSLERRFSLRSDAGPLAQLAHVESVLTQDHGRPAADAQLIAQLLVVAVVPVEKADASPSPPNPRRKQDTIAALLDLLEAFARKGRCLLLFEDAHWADPSTLELMGELVARVARMPLFLLVTHRPEFDAHQLAGEGLRRLTLSRLDRPQAAVLATRLAAGKDLPAQVLDRILERSDGIPLFIEELTKTTIESSEMGAWPRIAAADVPVPATLRDSLMARLDRLPAGKTVAQIGAVIGREFSHALLSAVAALSDDDIEHALDSLSRAGLTSVRTGIDGPTYVFKHALLQDIARDSLLRSRRRELNERVARTLEARFAHTAEAQPELLAHYYGEAGVHERAVEYWKRAGDQAAQRSANLEAINQLERALQLARQLPDGPARMQQELEVRAILARTMAAAKGYASPEVAQAFASARELFPHVADSTHKFVVLRGECQMLLVQARYDEAYERAHEIRHLAEDERNSGCLADAQLLIGVAHMYRGDLQQAREYLERSTRVYDPAQHLPHAVRQGADIGSAALAYLARALWLLGHPDLALERGLEAVELAHSSSIPLSLTQACGMLALVQQVRGDLASTKAWVDDTLQYAREQGQPYWIALADIVASWLRACEQPSAKAAAALARRIAQYRGTGARLGASWALLLLAEAYQAAGLHEPALNALAEAQQHIDDTHEGYYAAEAQRRRGELLLAQAGDAPGAEACFVRALAIAREQQARSWELRAATSLARLWSGEGRTREARELLAGVQGAFAEGQDTADLCEAAQLLSSLAGAEIQALRDGALPT</sequence>
<evidence type="ECO:0000313" key="4">
    <source>
        <dbReference type="EMBL" id="NRF70606.1"/>
    </source>
</evidence>
<dbReference type="InterPro" id="IPR027417">
    <property type="entry name" value="P-loop_NTPase"/>
</dbReference>
<reference evidence="4 5" key="1">
    <citation type="submission" date="2020-05" db="EMBL/GenBank/DDBJ databases">
        <title>Aquincola sp. isolate from soil.</title>
        <authorList>
            <person name="Han J."/>
            <person name="Kim D.-U."/>
        </authorList>
    </citation>
    <scope>NUCLEOTIDE SEQUENCE [LARGE SCALE GENOMIC DNA]</scope>
    <source>
        <strain evidence="4 5">S2</strain>
    </source>
</reference>
<evidence type="ECO:0000256" key="1">
    <source>
        <dbReference type="ARBA" id="ARBA00022741"/>
    </source>
</evidence>
<organism evidence="4 5">
    <name type="scientific">Pseudaquabacterium terrae</name>
    <dbReference type="NCBI Taxonomy" id="2732868"/>
    <lineage>
        <taxon>Bacteria</taxon>
        <taxon>Pseudomonadati</taxon>
        <taxon>Pseudomonadota</taxon>
        <taxon>Betaproteobacteria</taxon>
        <taxon>Burkholderiales</taxon>
        <taxon>Sphaerotilaceae</taxon>
        <taxon>Pseudaquabacterium</taxon>
    </lineage>
</organism>
<name>A0ABX2EPN0_9BURK</name>
<dbReference type="SUPFAM" id="SSF55073">
    <property type="entry name" value="Nucleotide cyclase"/>
    <property type="match status" value="1"/>
</dbReference>
<dbReference type="Pfam" id="PF00211">
    <property type="entry name" value="Guanylate_cyc"/>
    <property type="match status" value="1"/>
</dbReference>
<dbReference type="Pfam" id="PF13191">
    <property type="entry name" value="AAA_16"/>
    <property type="match status" value="1"/>
</dbReference>
<dbReference type="SUPFAM" id="SSF48452">
    <property type="entry name" value="TPR-like"/>
    <property type="match status" value="2"/>
</dbReference>
<gene>
    <name evidence="4" type="ORF">HLB44_26740</name>
</gene>
<dbReference type="PANTHER" id="PTHR16305:SF28">
    <property type="entry name" value="GUANYLATE CYCLASE DOMAIN-CONTAINING PROTEIN"/>
    <property type="match status" value="1"/>
</dbReference>
<dbReference type="SMART" id="SM00028">
    <property type="entry name" value="TPR"/>
    <property type="match status" value="5"/>
</dbReference>
<dbReference type="SMART" id="SM00044">
    <property type="entry name" value="CYCc"/>
    <property type="match status" value="1"/>
</dbReference>
<dbReference type="InterPro" id="IPR001054">
    <property type="entry name" value="A/G_cyclase"/>
</dbReference>
<evidence type="ECO:0000313" key="5">
    <source>
        <dbReference type="Proteomes" id="UP000737171"/>
    </source>
</evidence>
<dbReference type="InterPro" id="IPR029787">
    <property type="entry name" value="Nucleotide_cyclase"/>
</dbReference>
<dbReference type="InterPro" id="IPR041664">
    <property type="entry name" value="AAA_16"/>
</dbReference>
<dbReference type="CDD" id="cd07302">
    <property type="entry name" value="CHD"/>
    <property type="match status" value="1"/>
</dbReference>
<keyword evidence="1" id="KW-0547">Nucleotide-binding</keyword>
<dbReference type="SUPFAM" id="SSF52540">
    <property type="entry name" value="P-loop containing nucleoside triphosphate hydrolases"/>
    <property type="match status" value="1"/>
</dbReference>
<evidence type="ECO:0000259" key="3">
    <source>
        <dbReference type="PROSITE" id="PS50125"/>
    </source>
</evidence>
<dbReference type="InterPro" id="IPR011990">
    <property type="entry name" value="TPR-like_helical_dom_sf"/>
</dbReference>
<dbReference type="Proteomes" id="UP000737171">
    <property type="component" value="Unassembled WGS sequence"/>
</dbReference>
<protein>
    <submittedName>
        <fullName evidence="4">AAA family ATPase</fullName>
    </submittedName>
</protein>
<accession>A0ABX2EPN0</accession>
<feature type="domain" description="Guanylate cyclase" evidence="3">
    <location>
        <begin position="5"/>
        <end position="138"/>
    </location>
</feature>
<evidence type="ECO:0000256" key="2">
    <source>
        <dbReference type="ARBA" id="ARBA00022840"/>
    </source>
</evidence>
<dbReference type="EMBL" id="JABRWJ010000009">
    <property type="protein sequence ID" value="NRF70606.1"/>
    <property type="molecule type" value="Genomic_DNA"/>
</dbReference>
<dbReference type="PANTHER" id="PTHR16305">
    <property type="entry name" value="TESTICULAR SOLUBLE ADENYLYL CYCLASE"/>
    <property type="match status" value="1"/>
</dbReference>